<organism evidence="3 4">
    <name type="scientific">Pseudoneurospora amorphoporcata</name>
    <dbReference type="NCBI Taxonomy" id="241081"/>
    <lineage>
        <taxon>Eukaryota</taxon>
        <taxon>Fungi</taxon>
        <taxon>Dikarya</taxon>
        <taxon>Ascomycota</taxon>
        <taxon>Pezizomycotina</taxon>
        <taxon>Sordariomycetes</taxon>
        <taxon>Sordariomycetidae</taxon>
        <taxon>Sordariales</taxon>
        <taxon>Sordariaceae</taxon>
        <taxon>Pseudoneurospora</taxon>
    </lineage>
</organism>
<feature type="compositionally biased region" description="Polar residues" evidence="2">
    <location>
        <begin position="624"/>
        <end position="634"/>
    </location>
</feature>
<name>A0AAN6P0S5_9PEZI</name>
<comment type="caution">
    <text evidence="3">The sequence shown here is derived from an EMBL/GenBank/DDBJ whole genome shotgun (WGS) entry which is preliminary data.</text>
</comment>
<evidence type="ECO:0000256" key="2">
    <source>
        <dbReference type="SAM" id="MobiDB-lite"/>
    </source>
</evidence>
<evidence type="ECO:0000313" key="3">
    <source>
        <dbReference type="EMBL" id="KAK3953442.1"/>
    </source>
</evidence>
<feature type="compositionally biased region" description="Acidic residues" evidence="2">
    <location>
        <begin position="510"/>
        <end position="527"/>
    </location>
</feature>
<feature type="compositionally biased region" description="Polar residues" evidence="2">
    <location>
        <begin position="566"/>
        <end position="579"/>
    </location>
</feature>
<feature type="region of interest" description="Disordered" evidence="2">
    <location>
        <begin position="563"/>
        <end position="634"/>
    </location>
</feature>
<feature type="region of interest" description="Disordered" evidence="2">
    <location>
        <begin position="510"/>
        <end position="551"/>
    </location>
</feature>
<reference evidence="3" key="1">
    <citation type="journal article" date="2023" name="Mol. Phylogenet. Evol.">
        <title>Genome-scale phylogeny and comparative genomics of the fungal order Sordariales.</title>
        <authorList>
            <person name="Hensen N."/>
            <person name="Bonometti L."/>
            <person name="Westerberg I."/>
            <person name="Brannstrom I.O."/>
            <person name="Guillou S."/>
            <person name="Cros-Aarteil S."/>
            <person name="Calhoun S."/>
            <person name="Haridas S."/>
            <person name="Kuo A."/>
            <person name="Mondo S."/>
            <person name="Pangilinan J."/>
            <person name="Riley R."/>
            <person name="LaButti K."/>
            <person name="Andreopoulos B."/>
            <person name="Lipzen A."/>
            <person name="Chen C."/>
            <person name="Yan M."/>
            <person name="Daum C."/>
            <person name="Ng V."/>
            <person name="Clum A."/>
            <person name="Steindorff A."/>
            <person name="Ohm R.A."/>
            <person name="Martin F."/>
            <person name="Silar P."/>
            <person name="Natvig D.O."/>
            <person name="Lalanne C."/>
            <person name="Gautier V."/>
            <person name="Ament-Velasquez S.L."/>
            <person name="Kruys A."/>
            <person name="Hutchinson M.I."/>
            <person name="Powell A.J."/>
            <person name="Barry K."/>
            <person name="Miller A.N."/>
            <person name="Grigoriev I.V."/>
            <person name="Debuchy R."/>
            <person name="Gladieux P."/>
            <person name="Hiltunen Thoren M."/>
            <person name="Johannesson H."/>
        </authorList>
    </citation>
    <scope>NUCLEOTIDE SEQUENCE</scope>
    <source>
        <strain evidence="3">CBS 626.80</strain>
    </source>
</reference>
<keyword evidence="1" id="KW-0175">Coiled coil</keyword>
<dbReference type="EMBL" id="MU859105">
    <property type="protein sequence ID" value="KAK3953442.1"/>
    <property type="molecule type" value="Genomic_DNA"/>
</dbReference>
<feature type="compositionally biased region" description="Basic and acidic residues" evidence="2">
    <location>
        <begin position="586"/>
        <end position="595"/>
    </location>
</feature>
<dbReference type="AlphaFoldDB" id="A0AAN6P0S5"/>
<accession>A0AAN6P0S5</accession>
<feature type="compositionally biased region" description="Polar residues" evidence="2">
    <location>
        <begin position="536"/>
        <end position="549"/>
    </location>
</feature>
<reference evidence="3" key="2">
    <citation type="submission" date="2023-06" db="EMBL/GenBank/DDBJ databases">
        <authorList>
            <consortium name="Lawrence Berkeley National Laboratory"/>
            <person name="Mondo S.J."/>
            <person name="Hensen N."/>
            <person name="Bonometti L."/>
            <person name="Westerberg I."/>
            <person name="Brannstrom I.O."/>
            <person name="Guillou S."/>
            <person name="Cros-Aarteil S."/>
            <person name="Calhoun S."/>
            <person name="Haridas S."/>
            <person name="Kuo A."/>
            <person name="Pangilinan J."/>
            <person name="Riley R."/>
            <person name="Labutti K."/>
            <person name="Andreopoulos B."/>
            <person name="Lipzen A."/>
            <person name="Chen C."/>
            <person name="Yanf M."/>
            <person name="Daum C."/>
            <person name="Ng V."/>
            <person name="Clum A."/>
            <person name="Steindorff A."/>
            <person name="Ohm R."/>
            <person name="Martin F."/>
            <person name="Silar P."/>
            <person name="Natvig D."/>
            <person name="Lalanne C."/>
            <person name="Gautier V."/>
            <person name="Ament-Velasquez S.L."/>
            <person name="Kruys A."/>
            <person name="Hutchinson M.I."/>
            <person name="Powell A.J."/>
            <person name="Barry K."/>
            <person name="Miller A.N."/>
            <person name="Grigoriev I.V."/>
            <person name="Debuchy R."/>
            <person name="Gladieux P."/>
            <person name="Thoren M.H."/>
            <person name="Johannesson H."/>
        </authorList>
    </citation>
    <scope>NUCLEOTIDE SEQUENCE</scope>
    <source>
        <strain evidence="3">CBS 626.80</strain>
    </source>
</reference>
<proteinExistence type="predicted"/>
<dbReference type="Proteomes" id="UP001303222">
    <property type="component" value="Unassembled WGS sequence"/>
</dbReference>
<sequence length="688" mass="76347">MDSDRGPSPAPHPGSSAGKITVAERVHILEAAVLANLNLHNPFRRTGEQATCVIKNVDNESAGMIEPESTISETKRETMQSLSRGCNKVLNDFRGHGKEECYDDEDVIKAKKMKRKRDDMEERNKIVAQSLQVSAVRLSLSREIPEKQEGHQEEAYFNTTETPDAARIRILEADNNRLRSEIAGLGKALDVTRKELDETQAELKETRTELLEELSEMRSKNYVNSTKDSDSEIRKDWGNLAFLVEQFVTNHSSTMLSLEDTQQAEGLEQDSRVGKICAEPGSVLKWGYVYPYLVESMVWRFIKKEVFDSESKLWAGETGKQFDHICGRLMGCVKKLHGTKKTKLMTAYHAWRSRSVNFFVDLGMDKKWEDNPVAMEMMEELRPFISPKTSRRRFAPEIIRDATVIINTAADLNIQLRKSKADFSIIFSGGVRSNHSRLFGYNLDAGTMDQIPLWPSNNQPEQASPPVVGMAVSPGLIKCGNADGTNYHSEKVLVKMWVVCDLEALFNPVDAEEDEKDEENNEDVDDGEGVKDNDESATTGHATVTPQNLEENELDSDATLVAAPESANNSGGPDSQSTGRLLAQHGGHDSKEKMNDLTMIVAEDASTEAENEEKEGGAYDIAQSKRNFPATSPLTTEGEVLGAEMFYPEAEEAEGSSEAMDLDGKVDGVNLASVPKIDHDGDLQMESV</sequence>
<protein>
    <submittedName>
        <fullName evidence="3">Uncharacterized protein</fullName>
    </submittedName>
</protein>
<keyword evidence="4" id="KW-1185">Reference proteome</keyword>
<feature type="coiled-coil region" evidence="1">
    <location>
        <begin position="168"/>
        <end position="220"/>
    </location>
</feature>
<evidence type="ECO:0000313" key="4">
    <source>
        <dbReference type="Proteomes" id="UP001303222"/>
    </source>
</evidence>
<evidence type="ECO:0000256" key="1">
    <source>
        <dbReference type="SAM" id="Coils"/>
    </source>
</evidence>
<gene>
    <name evidence="3" type="ORF">QBC32DRAFT_312965</name>
</gene>